<keyword evidence="20" id="KW-1185">Reference proteome</keyword>
<dbReference type="FunFam" id="1.10.510.10:FF:000571">
    <property type="entry name" value="Maternal embryonic leucine zipper kinase"/>
    <property type="match status" value="1"/>
</dbReference>
<dbReference type="GO" id="GO:0008270">
    <property type="term" value="F:zinc ion binding"/>
    <property type="evidence" value="ECO:0007669"/>
    <property type="project" value="UniProtKB-KW"/>
</dbReference>
<keyword evidence="4" id="KW-0479">Metal-binding</keyword>
<dbReference type="PROSITE" id="PS01360">
    <property type="entry name" value="ZF_MYND_1"/>
    <property type="match status" value="1"/>
</dbReference>
<proteinExistence type="inferred from homology"/>
<dbReference type="OrthoDB" id="345735at2759"/>
<dbReference type="SUPFAM" id="SSF144232">
    <property type="entry name" value="HIT/MYND zinc finger-like"/>
    <property type="match status" value="1"/>
</dbReference>
<feature type="region of interest" description="Disordered" evidence="16">
    <location>
        <begin position="398"/>
        <end position="485"/>
    </location>
</feature>
<name>A0A1R2B328_9CILI</name>
<feature type="compositionally biased region" description="Polar residues" evidence="16">
    <location>
        <begin position="448"/>
        <end position="460"/>
    </location>
</feature>
<dbReference type="Pfam" id="PF01753">
    <property type="entry name" value="zf-MYND"/>
    <property type="match status" value="1"/>
</dbReference>
<keyword evidence="3 15" id="KW-0808">Transferase</keyword>
<feature type="compositionally biased region" description="Basic and acidic residues" evidence="16">
    <location>
        <begin position="472"/>
        <end position="483"/>
    </location>
</feature>
<evidence type="ECO:0000256" key="13">
    <source>
        <dbReference type="PROSITE-ProRule" id="PRU00134"/>
    </source>
</evidence>
<dbReference type="Gene3D" id="1.10.510.10">
    <property type="entry name" value="Transferase(Phosphotransferase) domain 1"/>
    <property type="match status" value="1"/>
</dbReference>
<evidence type="ECO:0000313" key="19">
    <source>
        <dbReference type="EMBL" id="OMJ71188.1"/>
    </source>
</evidence>
<comment type="similarity">
    <text evidence="15">Belongs to the protein kinase superfamily. Ser/Thr protein kinase family. Aurora subfamily.</text>
</comment>
<dbReference type="PROSITE" id="PS00107">
    <property type="entry name" value="PROTEIN_KINASE_ATP"/>
    <property type="match status" value="1"/>
</dbReference>
<keyword evidence="9 11" id="KW-0067">ATP-binding</keyword>
<dbReference type="InterPro" id="IPR002893">
    <property type="entry name" value="Znf_MYND"/>
</dbReference>
<dbReference type="InterPro" id="IPR008271">
    <property type="entry name" value="Ser/Thr_kinase_AS"/>
</dbReference>
<evidence type="ECO:0000256" key="8">
    <source>
        <dbReference type="ARBA" id="ARBA00022833"/>
    </source>
</evidence>
<feature type="binding site" evidence="11">
    <location>
        <begin position="135"/>
        <end position="137"/>
    </location>
    <ligand>
        <name>ATP</name>
        <dbReference type="ChEBI" id="CHEBI:30616"/>
    </ligand>
</feature>
<comment type="caution">
    <text evidence="19">The sequence shown here is derived from an EMBL/GenBank/DDBJ whole genome shotgun (WGS) entry which is preliminary data.</text>
</comment>
<organism evidence="19 20">
    <name type="scientific">Stentor coeruleus</name>
    <dbReference type="NCBI Taxonomy" id="5963"/>
    <lineage>
        <taxon>Eukaryota</taxon>
        <taxon>Sar</taxon>
        <taxon>Alveolata</taxon>
        <taxon>Ciliophora</taxon>
        <taxon>Postciliodesmatophora</taxon>
        <taxon>Heterotrichea</taxon>
        <taxon>Heterotrichida</taxon>
        <taxon>Stentoridae</taxon>
        <taxon>Stentor</taxon>
    </lineage>
</organism>
<dbReference type="PROSITE" id="PS50865">
    <property type="entry name" value="ZF_MYND_2"/>
    <property type="match status" value="1"/>
</dbReference>
<dbReference type="GO" id="GO:0004674">
    <property type="term" value="F:protein serine/threonine kinase activity"/>
    <property type="evidence" value="ECO:0007669"/>
    <property type="project" value="UniProtKB-KW"/>
</dbReference>
<evidence type="ECO:0000256" key="16">
    <source>
        <dbReference type="SAM" id="MobiDB-lite"/>
    </source>
</evidence>
<evidence type="ECO:0000256" key="15">
    <source>
        <dbReference type="RuleBase" id="RU367134"/>
    </source>
</evidence>
<evidence type="ECO:0000256" key="1">
    <source>
        <dbReference type="ARBA" id="ARBA00011245"/>
    </source>
</evidence>
<evidence type="ECO:0000259" key="18">
    <source>
        <dbReference type="PROSITE" id="PS50865"/>
    </source>
</evidence>
<evidence type="ECO:0000256" key="3">
    <source>
        <dbReference type="ARBA" id="ARBA00022679"/>
    </source>
</evidence>
<keyword evidence="5 11" id="KW-0547">Nucleotide-binding</keyword>
<keyword evidence="2 15" id="KW-0723">Serine/threonine-protein kinase</keyword>
<dbReference type="InterPro" id="IPR017441">
    <property type="entry name" value="Protein_kinase_ATP_BS"/>
</dbReference>
<accession>A0A1R2B328</accession>
<reference evidence="19 20" key="1">
    <citation type="submission" date="2016-11" db="EMBL/GenBank/DDBJ databases">
        <title>The macronuclear genome of Stentor coeruleus: a giant cell with tiny introns.</title>
        <authorList>
            <person name="Slabodnick M."/>
            <person name="Ruby J.G."/>
            <person name="Reiff S.B."/>
            <person name="Swart E.C."/>
            <person name="Gosai S."/>
            <person name="Prabakaran S."/>
            <person name="Witkowska E."/>
            <person name="Larue G.E."/>
            <person name="Fisher S."/>
            <person name="Freeman R.M."/>
            <person name="Gunawardena J."/>
            <person name="Chu W."/>
            <person name="Stover N.A."/>
            <person name="Gregory B.D."/>
            <person name="Nowacki M."/>
            <person name="Derisi J."/>
            <person name="Roy S.W."/>
            <person name="Marshall W.F."/>
            <person name="Sood P."/>
        </authorList>
    </citation>
    <scope>NUCLEOTIDE SEQUENCE [LARGE SCALE GENOMIC DNA]</scope>
    <source>
        <strain evidence="19">WM001</strain>
    </source>
</reference>
<dbReference type="Pfam" id="PF00069">
    <property type="entry name" value="Pkinase"/>
    <property type="match status" value="1"/>
</dbReference>
<keyword evidence="8" id="KW-0862">Zinc</keyword>
<evidence type="ECO:0000256" key="7">
    <source>
        <dbReference type="ARBA" id="ARBA00022777"/>
    </source>
</evidence>
<feature type="compositionally biased region" description="Low complexity" evidence="16">
    <location>
        <begin position="461"/>
        <end position="471"/>
    </location>
</feature>
<sequence>MECSFDQCRNIVRNQKLCRHCLNAKYCSNECRLQDWKAGHKKLCSQNTYSLKDFLPAKQNKSLGKGAYGEVQLVQHINSRTYYALKVIKKKNLHRSATLKLMYREISVQKKLIHGNIIRLFGHMEDIDNLYLILEYAEKGNLFHYIRKKKRLSEEESFYYFTQVCCGIHYLHDKSIIHRDVKPENVLLTSNNLAKICDFGWCAEGTEERSTYCGTLDYMAPEILRGNHYTNKVDIWALGVLLFEMTHGRPPFNAKSDAEKSRLIRQGVFKFSENTSVECKDLIKTILQDNPENRPNVLTILKHPWFSKFIPIVYKDKVNFDNFSPGSNINVEEYGEGIIINSQGLVCEISFEKGNKIMIIPEIVRNYEESPSRPTIPRLSKEKPVEECEEKEFEMKLNKNYPPSYKQSGGKPPRTPITSVAVDTRFKRKMLSEKSSGSISPMPIQGIRSESSNNGVNQKPSSDSFSFSSESRSNDSNEDKDVPKNSAYDASAFENRLKELQLLQEQLEAPRQQKIIAKKPKQKSSFFARVANIFNIGCTER</sequence>
<keyword evidence="6 13" id="KW-0863">Zinc-finger</keyword>
<evidence type="ECO:0000256" key="6">
    <source>
        <dbReference type="ARBA" id="ARBA00022771"/>
    </source>
</evidence>
<feature type="domain" description="Protein kinase" evidence="17">
    <location>
        <begin position="57"/>
        <end position="306"/>
    </location>
</feature>
<dbReference type="InterPro" id="IPR000719">
    <property type="entry name" value="Prot_kinase_dom"/>
</dbReference>
<dbReference type="InterPro" id="IPR011009">
    <property type="entry name" value="Kinase-like_dom_sf"/>
</dbReference>
<feature type="binding site" evidence="14">
    <location>
        <position position="90"/>
    </location>
    <ligand>
        <name>ATP</name>
        <dbReference type="ChEBI" id="CHEBI:30616"/>
    </ligand>
</feature>
<dbReference type="GO" id="GO:0005524">
    <property type="term" value="F:ATP binding"/>
    <property type="evidence" value="ECO:0007669"/>
    <property type="project" value="UniProtKB-UniRule"/>
</dbReference>
<dbReference type="PANTHER" id="PTHR24350">
    <property type="entry name" value="SERINE/THREONINE-PROTEIN KINASE IAL-RELATED"/>
    <property type="match status" value="1"/>
</dbReference>
<dbReference type="AlphaFoldDB" id="A0A1R2B328"/>
<evidence type="ECO:0000256" key="5">
    <source>
        <dbReference type="ARBA" id="ARBA00022741"/>
    </source>
</evidence>
<dbReference type="EMBL" id="MPUH01001015">
    <property type="protein sequence ID" value="OMJ71188.1"/>
    <property type="molecule type" value="Genomic_DNA"/>
</dbReference>
<evidence type="ECO:0000256" key="11">
    <source>
        <dbReference type="PIRSR" id="PIRSR630616-2"/>
    </source>
</evidence>
<dbReference type="Proteomes" id="UP000187209">
    <property type="component" value="Unassembled WGS sequence"/>
</dbReference>
<dbReference type="SUPFAM" id="SSF56112">
    <property type="entry name" value="Protein kinase-like (PK-like)"/>
    <property type="match status" value="1"/>
</dbReference>
<evidence type="ECO:0000259" key="17">
    <source>
        <dbReference type="PROSITE" id="PS50011"/>
    </source>
</evidence>
<feature type="active site" description="Proton acceptor" evidence="10">
    <location>
        <position position="180"/>
    </location>
</feature>
<feature type="binding site" evidence="11">
    <location>
        <begin position="184"/>
        <end position="185"/>
    </location>
    <ligand>
        <name>ATP</name>
        <dbReference type="ChEBI" id="CHEBI:30616"/>
    </ligand>
</feature>
<evidence type="ECO:0000256" key="12">
    <source>
        <dbReference type="PIRSR" id="PIRSR630616-3"/>
    </source>
</evidence>
<feature type="cross-link" description="Glycyl lysine isopeptide (Lys-Gly) (interchain with G-Cter in SUMO2)" evidence="12">
    <location>
        <position position="182"/>
    </location>
</feature>
<dbReference type="PROSITE" id="PS00108">
    <property type="entry name" value="PROTEIN_KINASE_ST"/>
    <property type="match status" value="1"/>
</dbReference>
<keyword evidence="7 15" id="KW-0418">Kinase</keyword>
<feature type="binding site" evidence="11">
    <location>
        <position position="86"/>
    </location>
    <ligand>
        <name>ATP</name>
        <dbReference type="ChEBI" id="CHEBI:30616"/>
    </ligand>
</feature>
<evidence type="ECO:0000256" key="4">
    <source>
        <dbReference type="ARBA" id="ARBA00022723"/>
    </source>
</evidence>
<dbReference type="Gene3D" id="6.10.140.2220">
    <property type="match status" value="1"/>
</dbReference>
<feature type="domain" description="MYND-type" evidence="18">
    <location>
        <begin position="1"/>
        <end position="44"/>
    </location>
</feature>
<dbReference type="SMART" id="SM00220">
    <property type="entry name" value="S_TKc"/>
    <property type="match status" value="1"/>
</dbReference>
<dbReference type="FunFam" id="3.30.200.20:FF:000042">
    <property type="entry name" value="Aurora kinase A"/>
    <property type="match status" value="1"/>
</dbReference>
<dbReference type="EC" id="2.7.11.1" evidence="15"/>
<protein>
    <recommendedName>
        <fullName evidence="15">Aurora kinase</fullName>
        <ecNumber evidence="15">2.7.11.1</ecNumber>
    </recommendedName>
</protein>
<comment type="catalytic activity">
    <reaction evidence="15">
        <text>L-seryl-[protein] + ATP = O-phospho-L-seryl-[protein] + ADP + H(+)</text>
        <dbReference type="Rhea" id="RHEA:17989"/>
        <dbReference type="Rhea" id="RHEA-COMP:9863"/>
        <dbReference type="Rhea" id="RHEA-COMP:11604"/>
        <dbReference type="ChEBI" id="CHEBI:15378"/>
        <dbReference type="ChEBI" id="CHEBI:29999"/>
        <dbReference type="ChEBI" id="CHEBI:30616"/>
        <dbReference type="ChEBI" id="CHEBI:83421"/>
        <dbReference type="ChEBI" id="CHEBI:456216"/>
        <dbReference type="EC" id="2.7.11.1"/>
    </reaction>
</comment>
<comment type="catalytic activity">
    <reaction evidence="15">
        <text>L-threonyl-[protein] + ATP = O-phospho-L-threonyl-[protein] + ADP + H(+)</text>
        <dbReference type="Rhea" id="RHEA:46608"/>
        <dbReference type="Rhea" id="RHEA-COMP:11060"/>
        <dbReference type="Rhea" id="RHEA-COMP:11605"/>
        <dbReference type="ChEBI" id="CHEBI:15378"/>
        <dbReference type="ChEBI" id="CHEBI:30013"/>
        <dbReference type="ChEBI" id="CHEBI:30616"/>
        <dbReference type="ChEBI" id="CHEBI:61977"/>
        <dbReference type="ChEBI" id="CHEBI:456216"/>
        <dbReference type="EC" id="2.7.11.1"/>
    </reaction>
</comment>
<evidence type="ECO:0000313" key="20">
    <source>
        <dbReference type="Proteomes" id="UP000187209"/>
    </source>
</evidence>
<evidence type="ECO:0000256" key="2">
    <source>
        <dbReference type="ARBA" id="ARBA00022527"/>
    </source>
</evidence>
<dbReference type="PROSITE" id="PS50011">
    <property type="entry name" value="PROTEIN_KINASE_DOM"/>
    <property type="match status" value="1"/>
</dbReference>
<evidence type="ECO:0000256" key="9">
    <source>
        <dbReference type="ARBA" id="ARBA00022840"/>
    </source>
</evidence>
<dbReference type="InterPro" id="IPR030616">
    <property type="entry name" value="Aur-like"/>
</dbReference>
<gene>
    <name evidence="19" type="ORF">SteCoe_30684</name>
</gene>
<evidence type="ECO:0000256" key="10">
    <source>
        <dbReference type="PIRSR" id="PIRSR630616-1"/>
    </source>
</evidence>
<comment type="subunit">
    <text evidence="1">Monomer.</text>
</comment>
<dbReference type="CDD" id="cd14007">
    <property type="entry name" value="STKc_Aurora"/>
    <property type="match status" value="1"/>
</dbReference>
<evidence type="ECO:0000256" key="14">
    <source>
        <dbReference type="PROSITE-ProRule" id="PRU10141"/>
    </source>
</evidence>
<feature type="binding site" evidence="11">
    <location>
        <position position="198"/>
    </location>
    <ligand>
        <name>ATP</name>
        <dbReference type="ChEBI" id="CHEBI:30616"/>
    </ligand>
</feature>